<dbReference type="PANTHER" id="PTHR12894">
    <property type="entry name" value="CNH DOMAIN CONTAINING"/>
    <property type="match status" value="1"/>
</dbReference>
<dbReference type="GO" id="GO:0034058">
    <property type="term" value="P:endosomal vesicle fusion"/>
    <property type="evidence" value="ECO:0007669"/>
    <property type="project" value="TreeGrafter"/>
</dbReference>
<dbReference type="GO" id="GO:0006914">
    <property type="term" value="P:autophagy"/>
    <property type="evidence" value="ECO:0007669"/>
    <property type="project" value="TreeGrafter"/>
</dbReference>
<dbReference type="EMBL" id="VDMD01000009">
    <property type="protein sequence ID" value="TRM63439.1"/>
    <property type="molecule type" value="Genomic_DNA"/>
</dbReference>
<dbReference type="AlphaFoldDB" id="A0A550CF58"/>
<evidence type="ECO:0000256" key="1">
    <source>
        <dbReference type="SAM" id="MobiDB-lite"/>
    </source>
</evidence>
<protein>
    <submittedName>
        <fullName evidence="2">Uncharacterized protein</fullName>
    </submittedName>
</protein>
<comment type="caution">
    <text evidence="2">The sequence shown here is derived from an EMBL/GenBank/DDBJ whole genome shotgun (WGS) entry which is preliminary data.</text>
</comment>
<dbReference type="InterPro" id="IPR032914">
    <property type="entry name" value="Vam6/VPS39/TRAP1"/>
</dbReference>
<gene>
    <name evidence="2" type="ORF">BD626DRAFT_621804</name>
</gene>
<name>A0A550CF58_9AGAR</name>
<organism evidence="2 3">
    <name type="scientific">Schizophyllum amplum</name>
    <dbReference type="NCBI Taxonomy" id="97359"/>
    <lineage>
        <taxon>Eukaryota</taxon>
        <taxon>Fungi</taxon>
        <taxon>Dikarya</taxon>
        <taxon>Basidiomycota</taxon>
        <taxon>Agaricomycotina</taxon>
        <taxon>Agaricomycetes</taxon>
        <taxon>Agaricomycetidae</taxon>
        <taxon>Agaricales</taxon>
        <taxon>Schizophyllaceae</taxon>
        <taxon>Schizophyllum</taxon>
    </lineage>
</organism>
<evidence type="ECO:0000313" key="2">
    <source>
        <dbReference type="EMBL" id="TRM63439.1"/>
    </source>
</evidence>
<keyword evidence="3" id="KW-1185">Reference proteome</keyword>
<accession>A0A550CF58</accession>
<sequence>MTRRRAAKRQGTPVQPVQPVRRSERVRRQKEAGAHRAAQEATERAAKIADRKSDGQSDSSSTSHTSEETASTSSDEEEKDTLSGRDLTYGHLRAIGALAATISAQGNIDGSTPRPPREPLIRISPLGEMCVITLFDNGNGTVQDMHVMGRTAAAAVVVGLEIVMGLQPDTLHLDTRLNRVFVEIAIHTAYDRFKCAFFPKIEDLQRLLRALRQQPITSAEGDRLLRRRDEFLHHEKVFPRAVRQFHFVPFSTWSENIPITCRTAVDEQEYRTYRAPFTAGPNNNEEALPIIKMHCSPYFVVWQAYVALSKPGTQAPVYVQHEARGDQFARASFPRSSVLLLAQNAVQSLLPGSTLVSQVEALLGSHRIQDATDLADQQRKKVEGNIRINEDEARSLAALRAPLRIGWQLFSETLFEDAGKNLFNGDTDPRLLIDYYPDLRGNLCTSDDALDVFSGVAEHMPSEARVDDIKTTPRTSRRTRPARLPRSESYLRKCWIRRCVDPKAVPGSHPSYPVVDTVYAKILAINAKTSELAALIQDERSEIVATEIEPVLIQHSQFDALTTLYQRHGDARKLLELYSKVADGEYQTDQIRDPWGSITTLLAAQKDRALTQQWALWMIKRDPERGLKLLMPARDTGKRREKPEEELALLEQVTEASKEAGHFLEYLVLQRRSSSRELHSRLANLLVDNLLDSAGDASTLRLWQAKARSFATSHDVSFLRYFAATTPESRTKQDRLKAAFFLQRSDLYDCAAVRERLPAQSQWAALFAVEIAILDGKVITDKPSN</sequence>
<feature type="compositionally biased region" description="Low complexity" evidence="1">
    <location>
        <begin position="56"/>
        <end position="73"/>
    </location>
</feature>
<dbReference type="OrthoDB" id="10258882at2759"/>
<dbReference type="STRING" id="97359.A0A550CF58"/>
<dbReference type="GO" id="GO:0016020">
    <property type="term" value="C:membrane"/>
    <property type="evidence" value="ECO:0007669"/>
    <property type="project" value="TreeGrafter"/>
</dbReference>
<dbReference type="PANTHER" id="PTHR12894:SF27">
    <property type="entry name" value="TRANSFORMING GROWTH FACTOR-BETA RECEPTOR-ASSOCIATED PROTEIN 1"/>
    <property type="match status" value="1"/>
</dbReference>
<feature type="compositionally biased region" description="Basic and acidic residues" evidence="1">
    <location>
        <begin position="29"/>
        <end position="55"/>
    </location>
</feature>
<reference evidence="2 3" key="1">
    <citation type="journal article" date="2019" name="New Phytol.">
        <title>Comparative genomics reveals unique wood-decay strategies and fruiting body development in the Schizophyllaceae.</title>
        <authorList>
            <person name="Almasi E."/>
            <person name="Sahu N."/>
            <person name="Krizsan K."/>
            <person name="Balint B."/>
            <person name="Kovacs G.M."/>
            <person name="Kiss B."/>
            <person name="Cseklye J."/>
            <person name="Drula E."/>
            <person name="Henrissat B."/>
            <person name="Nagy I."/>
            <person name="Chovatia M."/>
            <person name="Adam C."/>
            <person name="LaButti K."/>
            <person name="Lipzen A."/>
            <person name="Riley R."/>
            <person name="Grigoriev I.V."/>
            <person name="Nagy L.G."/>
        </authorList>
    </citation>
    <scope>NUCLEOTIDE SEQUENCE [LARGE SCALE GENOMIC DNA]</scope>
    <source>
        <strain evidence="2 3">NL-1724</strain>
    </source>
</reference>
<dbReference type="GO" id="GO:0005737">
    <property type="term" value="C:cytoplasm"/>
    <property type="evidence" value="ECO:0007669"/>
    <property type="project" value="TreeGrafter"/>
</dbReference>
<feature type="region of interest" description="Disordered" evidence="1">
    <location>
        <begin position="1"/>
        <end position="82"/>
    </location>
</feature>
<evidence type="ECO:0000313" key="3">
    <source>
        <dbReference type="Proteomes" id="UP000320762"/>
    </source>
</evidence>
<dbReference type="Proteomes" id="UP000320762">
    <property type="component" value="Unassembled WGS sequence"/>
</dbReference>
<proteinExistence type="predicted"/>